<dbReference type="Pfam" id="PF01532">
    <property type="entry name" value="Glyco_hydro_47"/>
    <property type="match status" value="1"/>
</dbReference>
<evidence type="ECO:0000313" key="15">
    <source>
        <dbReference type="Proteomes" id="UP000193922"/>
    </source>
</evidence>
<dbReference type="PRINTS" id="PR00747">
    <property type="entry name" value="GLYHDRLASE47"/>
</dbReference>
<evidence type="ECO:0000256" key="6">
    <source>
        <dbReference type="ARBA" id="ARBA00022837"/>
    </source>
</evidence>
<evidence type="ECO:0000313" key="14">
    <source>
        <dbReference type="EMBL" id="ORX70348.1"/>
    </source>
</evidence>
<evidence type="ECO:0000256" key="3">
    <source>
        <dbReference type="ARBA" id="ARBA00007658"/>
    </source>
</evidence>
<dbReference type="STRING" id="61395.A0A1Y1WAK1"/>
<dbReference type="EC" id="3.2.1.-" evidence="13"/>
<keyword evidence="4 11" id="KW-0479">Metal-binding</keyword>
<feature type="binding site" evidence="11">
    <location>
        <position position="577"/>
    </location>
    <ligand>
        <name>Ca(2+)</name>
        <dbReference type="ChEBI" id="CHEBI:29108"/>
    </ligand>
</feature>
<proteinExistence type="inferred from homology"/>
<keyword evidence="5 13" id="KW-0378">Hydrolase</keyword>
<evidence type="ECO:0000256" key="13">
    <source>
        <dbReference type="RuleBase" id="RU361193"/>
    </source>
</evidence>
<evidence type="ECO:0000256" key="2">
    <source>
        <dbReference type="ARBA" id="ARBA00004922"/>
    </source>
</evidence>
<keyword evidence="15" id="KW-1185">Reference proteome</keyword>
<evidence type="ECO:0000256" key="4">
    <source>
        <dbReference type="ARBA" id="ARBA00022723"/>
    </source>
</evidence>
<dbReference type="OrthoDB" id="8118055at2759"/>
<gene>
    <name evidence="14" type="ORF">DL89DRAFT_267568</name>
</gene>
<dbReference type="GO" id="GO:0005783">
    <property type="term" value="C:endoplasmic reticulum"/>
    <property type="evidence" value="ECO:0007669"/>
    <property type="project" value="TreeGrafter"/>
</dbReference>
<dbReference type="InterPro" id="IPR036026">
    <property type="entry name" value="Seven-hairpin_glycosidases"/>
</dbReference>
<evidence type="ECO:0000256" key="12">
    <source>
        <dbReference type="PIRSR" id="PIRSR601382-3"/>
    </source>
</evidence>
<dbReference type="InterPro" id="IPR001382">
    <property type="entry name" value="Glyco_hydro_47"/>
</dbReference>
<dbReference type="PANTHER" id="PTHR11742:SF55">
    <property type="entry name" value="ENDOPLASMIC RETICULUM MANNOSYL-OLIGOSACCHARIDE 1,2-ALPHA-MANNOSIDASE"/>
    <property type="match status" value="1"/>
</dbReference>
<organism evidence="14 15">
    <name type="scientific">Linderina pennispora</name>
    <dbReference type="NCBI Taxonomy" id="61395"/>
    <lineage>
        <taxon>Eukaryota</taxon>
        <taxon>Fungi</taxon>
        <taxon>Fungi incertae sedis</taxon>
        <taxon>Zoopagomycota</taxon>
        <taxon>Kickxellomycotina</taxon>
        <taxon>Kickxellomycetes</taxon>
        <taxon>Kickxellales</taxon>
        <taxon>Kickxellaceae</taxon>
        <taxon>Linderina</taxon>
    </lineage>
</organism>
<dbReference type="GO" id="GO:0036503">
    <property type="term" value="P:ERAD pathway"/>
    <property type="evidence" value="ECO:0007669"/>
    <property type="project" value="UniProtKB-ARBA"/>
</dbReference>
<sequence length="587" mass="66834">MLTLSLRRLLGGRGKQFLALSLLTLTLLTLLYRSRVTKPQHEWDPHTFPSAEHQTLVRQRHSRPPVFGDHPAPDWSATAAQQLELNQVIQSALRTGHPTDDSMLWVSRRNSVVSAAKNAWDAYVRDAFGSDEYHPMSHKGSNMTVGGFGYHIADTLDTLLLMGLKDEYKRGRDFLVNNISFNQSGAVSLFETTIRVLGGLLSAYHHSGENDAQLLEMARDLGERLARSFATDTGIPPETAFLQQVGKPHAGLSSTAEVATLQLEYRYLAKLTNSMDKFRAPVDRIMSVIFKAPKYDHLVPIYINGVTGNFTGDDIRLGSRGDSYYEYLLKQHLQTRQTENEFRREYDSAIEGVKKYLVDTTPNQKLTFIGELTNLKHGPLFSPKMDHLVCFMGGNLALGATSGHSLANLPPQSLSARDREDLILARELTETCAHMYFDTQSGLAPEIAYFRWTDRRTNKEKAFDKDDQLTLPDGDILVHAPDRHNLLRPETVESLFILWRITREQKWRDYGWRIFLAFEKWAKYKEGGYTSLHDVTVVPPPREDKMETFFMSETLKYLYLLFSDDSVVPLTHYVFNTEAHPLPVFTW</sequence>
<dbReference type="GO" id="GO:0004571">
    <property type="term" value="F:mannosyl-oligosaccharide 1,2-alpha-mannosidase activity"/>
    <property type="evidence" value="ECO:0007669"/>
    <property type="project" value="UniProtKB-EC"/>
</dbReference>
<comment type="catalytic activity">
    <reaction evidence="8">
        <text>N(4)-(alpha-D-Man-(1-&gt;2)-alpha-D-Man-(1-&gt;2)-alpha-D-Man-(1-&gt;3)-[alpha-D-Man-(1-&gt;3)-[alpha-D-Man-(1-&gt;2)-alpha-D-Man-(1-&gt;6)]-alpha-D-Man-(1-&gt;6)]-beta-D-Man-(1-&gt;4)-beta-D-GlcNAc-(1-&gt;4)-beta-D-GlcNAc)-L-asparaginyl-[protein] (N-glucan mannose isomer 8A1,2,3B1,3) + 3 H2O = N(4)-(alpha-D-Man-(1-&gt;3)-[alpha-D-Man-(1-&gt;3)-[alpha-D-Man-(1-&gt;6)]-alpha-D-Man-(1-&gt;6)]-beta-D-Man-(1-&gt;4)-beta-D-GlcNAc-(1-&gt;4)-beta-D-GlcNAc)-L-asparaginyl-[protein] (N-glucan mannose isomer 5A1,2) + 3 beta-D-mannose</text>
        <dbReference type="Rhea" id="RHEA:56028"/>
        <dbReference type="Rhea" id="RHEA-COMP:14358"/>
        <dbReference type="Rhea" id="RHEA-COMP:14367"/>
        <dbReference type="ChEBI" id="CHEBI:15377"/>
        <dbReference type="ChEBI" id="CHEBI:28563"/>
        <dbReference type="ChEBI" id="CHEBI:59087"/>
        <dbReference type="ChEBI" id="CHEBI:60628"/>
        <dbReference type="EC" id="3.2.1.113"/>
    </reaction>
</comment>
<dbReference type="EMBL" id="MCFD01000006">
    <property type="protein sequence ID" value="ORX70348.1"/>
    <property type="molecule type" value="Genomic_DNA"/>
</dbReference>
<dbReference type="GeneID" id="63804199"/>
<comment type="cofactor">
    <cofactor evidence="1 11">
        <name>Ca(2+)</name>
        <dbReference type="ChEBI" id="CHEBI:29108"/>
    </cofactor>
</comment>
<evidence type="ECO:0000256" key="7">
    <source>
        <dbReference type="ARBA" id="ARBA00023157"/>
    </source>
</evidence>
<evidence type="ECO:0000256" key="10">
    <source>
        <dbReference type="PIRSR" id="PIRSR601382-1"/>
    </source>
</evidence>
<dbReference type="InterPro" id="IPR012341">
    <property type="entry name" value="6hp_glycosidase-like_sf"/>
</dbReference>
<comment type="caution">
    <text evidence="14">The sequence shown here is derived from an EMBL/GenBank/DDBJ whole genome shotgun (WGS) entry which is preliminary data.</text>
</comment>
<evidence type="ECO:0000256" key="9">
    <source>
        <dbReference type="ARBA" id="ARBA00048605"/>
    </source>
</evidence>
<feature type="active site" description="Proton donor" evidence="10">
    <location>
        <position position="191"/>
    </location>
</feature>
<protein>
    <recommendedName>
        <fullName evidence="13">alpha-1,2-Mannosidase</fullName>
        <ecNumber evidence="13">3.2.1.-</ecNumber>
    </recommendedName>
</protein>
<keyword evidence="6 11" id="KW-0106">Calcium</keyword>
<comment type="catalytic activity">
    <reaction evidence="9">
        <text>N(4)-(alpha-D-Man-(1-&gt;2)-alpha-D-Man-(1-&gt;2)-alpha-D-Man-(1-&gt;3)-[alpha-D-Man-(1-&gt;2)-alpha-D-Man-(1-&gt;3)-[alpha-D-Man-(1-&gt;2)-alpha-D-Man-(1-&gt;6)]-alpha-D-Man-(1-&gt;6)]-beta-D-Man-(1-&gt;4)-beta-D-GlcNAc-(1-&gt;4)-beta-D-GlcNAc)-L-asparaginyl-[protein] (N-glucan mannose isomer 9A1,2,3B1,2,3) + 4 H2O = N(4)-(alpha-D-Man-(1-&gt;3)-[alpha-D-Man-(1-&gt;3)-[alpha-D-Man-(1-&gt;6)]-alpha-D-Man-(1-&gt;6)]-beta-D-Man-(1-&gt;4)-beta-D-GlcNAc-(1-&gt;4)-beta-D-GlcNAc)-L-asparaginyl-[protein] (N-glucan mannose isomer 5A1,2) + 4 beta-D-mannose</text>
        <dbReference type="Rhea" id="RHEA:56008"/>
        <dbReference type="Rhea" id="RHEA-COMP:14356"/>
        <dbReference type="Rhea" id="RHEA-COMP:14367"/>
        <dbReference type="ChEBI" id="CHEBI:15377"/>
        <dbReference type="ChEBI" id="CHEBI:28563"/>
        <dbReference type="ChEBI" id="CHEBI:59087"/>
        <dbReference type="ChEBI" id="CHEBI:139493"/>
        <dbReference type="EC" id="3.2.1.113"/>
    </reaction>
</comment>
<evidence type="ECO:0000256" key="5">
    <source>
        <dbReference type="ARBA" id="ARBA00022801"/>
    </source>
</evidence>
<keyword evidence="13" id="KW-0326">Glycosidase</keyword>
<dbReference type="Gene3D" id="1.50.10.10">
    <property type="match status" value="1"/>
</dbReference>
<accession>A0A1Y1WAK1</accession>
<comment type="pathway">
    <text evidence="2">Protein modification; protein glycosylation.</text>
</comment>
<feature type="active site" description="Proton donor" evidence="10">
    <location>
        <position position="446"/>
    </location>
</feature>
<dbReference type="GO" id="GO:0005509">
    <property type="term" value="F:calcium ion binding"/>
    <property type="evidence" value="ECO:0007669"/>
    <property type="project" value="InterPro"/>
</dbReference>
<dbReference type="InterPro" id="IPR050749">
    <property type="entry name" value="Glycosyl_Hydrolase_47"/>
</dbReference>
<comment type="similarity">
    <text evidence="3 13">Belongs to the glycosyl hydrolase 47 family.</text>
</comment>
<dbReference type="SUPFAM" id="SSF48225">
    <property type="entry name" value="Seven-hairpin glycosidases"/>
    <property type="match status" value="1"/>
</dbReference>
<evidence type="ECO:0000256" key="11">
    <source>
        <dbReference type="PIRSR" id="PIRSR601382-2"/>
    </source>
</evidence>
<evidence type="ECO:0000256" key="8">
    <source>
        <dbReference type="ARBA" id="ARBA00047669"/>
    </source>
</evidence>
<reference evidence="14 15" key="1">
    <citation type="submission" date="2016-07" db="EMBL/GenBank/DDBJ databases">
        <title>Pervasive Adenine N6-methylation of Active Genes in Fungi.</title>
        <authorList>
            <consortium name="DOE Joint Genome Institute"/>
            <person name="Mondo S.J."/>
            <person name="Dannebaum R.O."/>
            <person name="Kuo R.C."/>
            <person name="Labutti K."/>
            <person name="Haridas S."/>
            <person name="Kuo A."/>
            <person name="Salamov A."/>
            <person name="Ahrendt S.R."/>
            <person name="Lipzen A."/>
            <person name="Sullivan W."/>
            <person name="Andreopoulos W.B."/>
            <person name="Clum A."/>
            <person name="Lindquist E."/>
            <person name="Daum C."/>
            <person name="Ramamoorthy G.K."/>
            <person name="Gryganskyi A."/>
            <person name="Culley D."/>
            <person name="Magnuson J.K."/>
            <person name="James T.Y."/>
            <person name="O'Malley M.A."/>
            <person name="Stajich J.E."/>
            <person name="Spatafora J.W."/>
            <person name="Visel A."/>
            <person name="Grigoriev I.V."/>
        </authorList>
    </citation>
    <scope>NUCLEOTIDE SEQUENCE [LARGE SCALE GENOMIC DNA]</scope>
    <source>
        <strain evidence="14 15">ATCC 12442</strain>
    </source>
</reference>
<dbReference type="RefSeq" id="XP_040743986.1">
    <property type="nucleotide sequence ID" value="XM_040887551.1"/>
</dbReference>
<dbReference type="GO" id="GO:0016020">
    <property type="term" value="C:membrane"/>
    <property type="evidence" value="ECO:0007669"/>
    <property type="project" value="InterPro"/>
</dbReference>
<dbReference type="AlphaFoldDB" id="A0A1Y1WAK1"/>
<name>A0A1Y1WAK1_9FUNG</name>
<dbReference type="GO" id="GO:0005975">
    <property type="term" value="P:carbohydrate metabolic process"/>
    <property type="evidence" value="ECO:0007669"/>
    <property type="project" value="InterPro"/>
</dbReference>
<feature type="disulfide bond" evidence="12">
    <location>
        <begin position="390"/>
        <end position="432"/>
    </location>
</feature>
<dbReference type="PANTHER" id="PTHR11742">
    <property type="entry name" value="MANNOSYL-OLIGOSACCHARIDE ALPHA-1,2-MANNOSIDASE-RELATED"/>
    <property type="match status" value="1"/>
</dbReference>
<feature type="active site" evidence="10">
    <location>
        <position position="322"/>
    </location>
</feature>
<evidence type="ECO:0000256" key="1">
    <source>
        <dbReference type="ARBA" id="ARBA00001913"/>
    </source>
</evidence>
<keyword evidence="7 12" id="KW-1015">Disulfide bond</keyword>
<dbReference type="Proteomes" id="UP000193922">
    <property type="component" value="Unassembled WGS sequence"/>
</dbReference>
<feature type="active site" evidence="10">
    <location>
        <position position="490"/>
    </location>
</feature>